<gene>
    <name evidence="2" type="ORF">GCM10010468_39810</name>
</gene>
<evidence type="ECO:0008006" key="4">
    <source>
        <dbReference type="Google" id="ProtNLM"/>
    </source>
</evidence>
<dbReference type="Proteomes" id="UP001501237">
    <property type="component" value="Unassembled WGS sequence"/>
</dbReference>
<reference evidence="3" key="1">
    <citation type="journal article" date="2019" name="Int. J. Syst. Evol. Microbiol.">
        <title>The Global Catalogue of Microorganisms (GCM) 10K type strain sequencing project: providing services to taxonomists for standard genome sequencing and annotation.</title>
        <authorList>
            <consortium name="The Broad Institute Genomics Platform"/>
            <consortium name="The Broad Institute Genome Sequencing Center for Infectious Disease"/>
            <person name="Wu L."/>
            <person name="Ma J."/>
        </authorList>
    </citation>
    <scope>NUCLEOTIDE SEQUENCE [LARGE SCALE GENOMIC DNA]</scope>
    <source>
        <strain evidence="3">JCM 9377</strain>
    </source>
</reference>
<dbReference type="RefSeq" id="WP_344830309.1">
    <property type="nucleotide sequence ID" value="NZ_BAAAUV010000009.1"/>
</dbReference>
<feature type="coiled-coil region" evidence="1">
    <location>
        <begin position="50"/>
        <end position="77"/>
    </location>
</feature>
<keyword evidence="3" id="KW-1185">Reference proteome</keyword>
<name>A0ABP6QHA3_9ACTN</name>
<accession>A0ABP6QHA3</accession>
<dbReference type="EMBL" id="BAAAUV010000009">
    <property type="protein sequence ID" value="GAA3217225.1"/>
    <property type="molecule type" value="Genomic_DNA"/>
</dbReference>
<sequence length="136" mass="14835">MVPEGVPDDLYRAAVAALRGMAVAETPLVIEKVLAAVLPMHEQEVVERVAGMYEQRLLLAQAELRALRRENTGLRQDGRLADARVLAETAKPGLTAPPEDCSNACMDAACDCSGKWRATAWTLDPEELIAILDRRP</sequence>
<keyword evidence="1" id="KW-0175">Coiled coil</keyword>
<proteinExistence type="predicted"/>
<protein>
    <recommendedName>
        <fullName evidence="4">DUF222 domain-containing protein</fullName>
    </recommendedName>
</protein>
<evidence type="ECO:0000313" key="3">
    <source>
        <dbReference type="Proteomes" id="UP001501237"/>
    </source>
</evidence>
<comment type="caution">
    <text evidence="2">The sequence shown here is derived from an EMBL/GenBank/DDBJ whole genome shotgun (WGS) entry which is preliminary data.</text>
</comment>
<organism evidence="2 3">
    <name type="scientific">Actinocorallia longicatena</name>
    <dbReference type="NCBI Taxonomy" id="111803"/>
    <lineage>
        <taxon>Bacteria</taxon>
        <taxon>Bacillati</taxon>
        <taxon>Actinomycetota</taxon>
        <taxon>Actinomycetes</taxon>
        <taxon>Streptosporangiales</taxon>
        <taxon>Thermomonosporaceae</taxon>
        <taxon>Actinocorallia</taxon>
    </lineage>
</organism>
<evidence type="ECO:0000256" key="1">
    <source>
        <dbReference type="SAM" id="Coils"/>
    </source>
</evidence>
<evidence type="ECO:0000313" key="2">
    <source>
        <dbReference type="EMBL" id="GAA3217225.1"/>
    </source>
</evidence>